<keyword evidence="2" id="KW-0813">Transport</keyword>
<evidence type="ECO:0000256" key="1">
    <source>
        <dbReference type="ARBA" id="ARBA00005417"/>
    </source>
</evidence>
<name>A0ABX2SY78_9BACL</name>
<dbReference type="Proteomes" id="UP000531840">
    <property type="component" value="Unassembled WGS sequence"/>
</dbReference>
<keyword evidence="4 6" id="KW-0067">ATP-binding</keyword>
<dbReference type="InterPro" id="IPR027417">
    <property type="entry name" value="P-loop_NTPase"/>
</dbReference>
<protein>
    <submittedName>
        <fullName evidence="6">ABC transporter ATP-binding protein</fullName>
    </submittedName>
</protein>
<dbReference type="InterPro" id="IPR003593">
    <property type="entry name" value="AAA+_ATPase"/>
</dbReference>
<dbReference type="Gene3D" id="3.40.50.300">
    <property type="entry name" value="P-loop containing nucleotide triphosphate hydrolases"/>
    <property type="match status" value="1"/>
</dbReference>
<dbReference type="InterPro" id="IPR017871">
    <property type="entry name" value="ABC_transporter-like_CS"/>
</dbReference>
<dbReference type="EMBL" id="JACBYF010000002">
    <property type="protein sequence ID" value="NYS46942.1"/>
    <property type="molecule type" value="Genomic_DNA"/>
</dbReference>
<evidence type="ECO:0000259" key="5">
    <source>
        <dbReference type="PROSITE" id="PS50893"/>
    </source>
</evidence>
<dbReference type="PROSITE" id="PS50893">
    <property type="entry name" value="ABC_TRANSPORTER_2"/>
    <property type="match status" value="1"/>
</dbReference>
<keyword evidence="3" id="KW-0547">Nucleotide-binding</keyword>
<dbReference type="Pfam" id="PF00005">
    <property type="entry name" value="ABC_tran"/>
    <property type="match status" value="1"/>
</dbReference>
<accession>A0ABX2SY78</accession>
<evidence type="ECO:0000256" key="4">
    <source>
        <dbReference type="ARBA" id="ARBA00022840"/>
    </source>
</evidence>
<dbReference type="InterPro" id="IPR003439">
    <property type="entry name" value="ABC_transporter-like_ATP-bd"/>
</dbReference>
<comment type="similarity">
    <text evidence="1">Belongs to the ABC transporter superfamily.</text>
</comment>
<evidence type="ECO:0000313" key="7">
    <source>
        <dbReference type="Proteomes" id="UP000531840"/>
    </source>
</evidence>
<dbReference type="PROSITE" id="PS00211">
    <property type="entry name" value="ABC_TRANSPORTER_1"/>
    <property type="match status" value="1"/>
</dbReference>
<dbReference type="RefSeq" id="WP_179940268.1">
    <property type="nucleotide sequence ID" value="NZ_JACBYF010000002.1"/>
</dbReference>
<evidence type="ECO:0000256" key="3">
    <source>
        <dbReference type="ARBA" id="ARBA00022741"/>
    </source>
</evidence>
<feature type="domain" description="ABC transporter" evidence="5">
    <location>
        <begin position="6"/>
        <end position="241"/>
    </location>
</feature>
<evidence type="ECO:0000313" key="6">
    <source>
        <dbReference type="EMBL" id="NYS46942.1"/>
    </source>
</evidence>
<organism evidence="6 7">
    <name type="scientific">Gemelliphila palaticanis</name>
    <dbReference type="NCBI Taxonomy" id="81950"/>
    <lineage>
        <taxon>Bacteria</taxon>
        <taxon>Bacillati</taxon>
        <taxon>Bacillota</taxon>
        <taxon>Bacilli</taxon>
        <taxon>Bacillales</taxon>
        <taxon>Gemellaceae</taxon>
        <taxon>Gemelliphila</taxon>
    </lineage>
</organism>
<evidence type="ECO:0000256" key="2">
    <source>
        <dbReference type="ARBA" id="ARBA00022448"/>
    </source>
</evidence>
<comment type="caution">
    <text evidence="6">The sequence shown here is derived from an EMBL/GenBank/DDBJ whole genome shotgun (WGS) entry which is preliminary data.</text>
</comment>
<keyword evidence="7" id="KW-1185">Reference proteome</keyword>
<reference evidence="6 7" key="1">
    <citation type="submission" date="2020-07" db="EMBL/GenBank/DDBJ databases">
        <title>MOT database genomes.</title>
        <authorList>
            <person name="Joseph S."/>
            <person name="Aduse-Opoku J."/>
            <person name="Hashim A."/>
            <person name="Wade W."/>
            <person name="Curtis M."/>
        </authorList>
    </citation>
    <scope>NUCLEOTIDE SEQUENCE [LARGE SCALE GENOMIC DNA]</scope>
    <source>
        <strain evidence="6 7">CIP 106318</strain>
    </source>
</reference>
<dbReference type="PANTHER" id="PTHR42711:SF5">
    <property type="entry name" value="ABC TRANSPORTER ATP-BINDING PROTEIN NATA"/>
    <property type="match status" value="1"/>
</dbReference>
<dbReference type="InterPro" id="IPR050763">
    <property type="entry name" value="ABC_transporter_ATP-binding"/>
</dbReference>
<dbReference type="SMART" id="SM00382">
    <property type="entry name" value="AAA"/>
    <property type="match status" value="1"/>
</dbReference>
<dbReference type="PANTHER" id="PTHR42711">
    <property type="entry name" value="ABC TRANSPORTER ATP-BINDING PROTEIN"/>
    <property type="match status" value="1"/>
</dbReference>
<sequence>MKEKVVEVKSLYRSFKTNNKTVEILKDINFSINEGEVFGLLGHNGAGKTTLIKILTTMLAPTSGEAKVLGYDTFKDSKYIRDKINFVFGGERSLYWRLTARENLEYFADLYKIPSKDRRKIVEDVAKKVKLYKDIDKKVETFSKGMKQRLQIARALLNNPVIIFLDEPSIGLDPIGASELRQLIKELSSTGTTILLTTHYMAEAEELCDRIAILKKGQILAVDNVEGLQTLISEDKKNEIKARKEKEQYERSKNNVYVTLEDIYIELLGED</sequence>
<proteinExistence type="inferred from homology"/>
<dbReference type="SUPFAM" id="SSF52540">
    <property type="entry name" value="P-loop containing nucleoside triphosphate hydrolases"/>
    <property type="match status" value="1"/>
</dbReference>
<gene>
    <name evidence="6" type="ORF">HZY85_01875</name>
</gene>
<dbReference type="GO" id="GO:0005524">
    <property type="term" value="F:ATP binding"/>
    <property type="evidence" value="ECO:0007669"/>
    <property type="project" value="UniProtKB-KW"/>
</dbReference>